<name>A0A512DK41_9PROT</name>
<evidence type="ECO:0000256" key="2">
    <source>
        <dbReference type="ARBA" id="ARBA00019418"/>
    </source>
</evidence>
<dbReference type="Pfam" id="PF03937">
    <property type="entry name" value="Sdh5"/>
    <property type="match status" value="1"/>
</dbReference>
<dbReference type="Gene3D" id="1.10.150.250">
    <property type="entry name" value="Flavinator of succinate dehydrogenase"/>
    <property type="match status" value="1"/>
</dbReference>
<gene>
    <name evidence="4" type="ORF">SAE02_09940</name>
</gene>
<organism evidence="4 5">
    <name type="scientific">Skermanella aerolata</name>
    <dbReference type="NCBI Taxonomy" id="393310"/>
    <lineage>
        <taxon>Bacteria</taxon>
        <taxon>Pseudomonadati</taxon>
        <taxon>Pseudomonadota</taxon>
        <taxon>Alphaproteobacteria</taxon>
        <taxon>Rhodospirillales</taxon>
        <taxon>Azospirillaceae</taxon>
        <taxon>Skermanella</taxon>
    </lineage>
</organism>
<dbReference type="InterPro" id="IPR005631">
    <property type="entry name" value="SDH"/>
</dbReference>
<comment type="similarity">
    <text evidence="1">Belongs to the SdhE FAD assembly factor family.</text>
</comment>
<dbReference type="GO" id="GO:0006099">
    <property type="term" value="P:tricarboxylic acid cycle"/>
    <property type="evidence" value="ECO:0007669"/>
    <property type="project" value="TreeGrafter"/>
</dbReference>
<dbReference type="EMBL" id="BJYZ01000003">
    <property type="protein sequence ID" value="GEO36846.1"/>
    <property type="molecule type" value="Genomic_DNA"/>
</dbReference>
<evidence type="ECO:0000256" key="3">
    <source>
        <dbReference type="ARBA" id="ARBA00023186"/>
    </source>
</evidence>
<reference evidence="4 5" key="1">
    <citation type="submission" date="2019-07" db="EMBL/GenBank/DDBJ databases">
        <title>Whole genome shotgun sequence of Skermanella aerolata NBRC 106429.</title>
        <authorList>
            <person name="Hosoyama A."/>
            <person name="Uohara A."/>
            <person name="Ohji S."/>
            <person name="Ichikawa N."/>
        </authorList>
    </citation>
    <scope>NUCLEOTIDE SEQUENCE [LARGE SCALE GENOMIC DNA]</scope>
    <source>
        <strain evidence="4 5">NBRC 106429</strain>
    </source>
</reference>
<dbReference type="Proteomes" id="UP000321523">
    <property type="component" value="Unassembled WGS sequence"/>
</dbReference>
<keyword evidence="3" id="KW-0143">Chaperone</keyword>
<evidence type="ECO:0000313" key="5">
    <source>
        <dbReference type="Proteomes" id="UP000321523"/>
    </source>
</evidence>
<keyword evidence="5" id="KW-1185">Reference proteome</keyword>
<evidence type="ECO:0000256" key="1">
    <source>
        <dbReference type="ARBA" id="ARBA00008571"/>
    </source>
</evidence>
<dbReference type="RefSeq" id="WP_044426115.1">
    <property type="nucleotide sequence ID" value="NZ_BJYZ01000003.1"/>
</dbReference>
<protein>
    <recommendedName>
        <fullName evidence="2">FAD assembly factor SdhE</fullName>
    </recommendedName>
</protein>
<evidence type="ECO:0000313" key="4">
    <source>
        <dbReference type="EMBL" id="GEO36846.1"/>
    </source>
</evidence>
<dbReference type="OrthoDB" id="9807264at2"/>
<dbReference type="PANTHER" id="PTHR12469">
    <property type="entry name" value="PROTEIN EMI5 HOMOLOG, MITOCHONDRIAL"/>
    <property type="match status" value="1"/>
</dbReference>
<dbReference type="FunFam" id="1.10.150.250:FF:000002">
    <property type="entry name" value="Succinate dehydrogenase assembly factor 2, mitochondrial"/>
    <property type="match status" value="1"/>
</dbReference>
<proteinExistence type="inferred from homology"/>
<dbReference type="InterPro" id="IPR036714">
    <property type="entry name" value="SDH_sf"/>
</dbReference>
<comment type="caution">
    <text evidence="4">The sequence shown here is derived from an EMBL/GenBank/DDBJ whole genome shotgun (WGS) entry which is preliminary data.</text>
</comment>
<dbReference type="PANTHER" id="PTHR12469:SF2">
    <property type="entry name" value="SUCCINATE DEHYDROGENASE ASSEMBLY FACTOR 2, MITOCHONDRIAL"/>
    <property type="match status" value="1"/>
</dbReference>
<sequence length="103" mass="12023">MTAETPAETPAEKPAETIEVRRKRLTFRSWHRGTREADLLLGRFADRHLPNFGEGQLERYERLLELSDPDLYNWMSAREPVPPEHDNDVMRLLVAFNFKTTVA</sequence>
<accession>A0A512DK41</accession>
<dbReference type="AlphaFoldDB" id="A0A512DK41"/>
<dbReference type="SUPFAM" id="SSF109910">
    <property type="entry name" value="YgfY-like"/>
    <property type="match status" value="1"/>
</dbReference>